<keyword evidence="1" id="KW-0732">Signal</keyword>
<dbReference type="KEGG" id="tet:TTHERM_01312310"/>
<evidence type="ECO:0000313" key="3">
    <source>
        <dbReference type="Proteomes" id="UP000009168"/>
    </source>
</evidence>
<dbReference type="InParanoid" id="Q229Y0"/>
<evidence type="ECO:0000313" key="2">
    <source>
        <dbReference type="EMBL" id="EAR82090.2"/>
    </source>
</evidence>
<protein>
    <recommendedName>
        <fullName evidence="4">Transmembrane protein</fullName>
    </recommendedName>
</protein>
<sequence>MKLYLLTILLSQYLSLIICSCNQENQCFDQKQQKCKLVDGKEHIGKEKRYGYCVIDAIKYEFIDFCKSDYEPVCISQDRKSCIKVQNSDHIVAILYSGNLCSGVNEFTSNFNSPQKLKYIKQGFCQDFNGRIKLGQAVQSASQQFLCNNLEGGQFNKCRQKKSCYLVGKNKCLNLNEVDGITSDGFCVFQNELYFDKIYCNESLCQIKNSQEQYSCISYSNSDIAGKTGDNYCIYQGQYFPKETLINCKQQYCIFQDDEQKSCLKIDRTNNPQIYGVSEEGFCLIQIKKKKISFILQQNTCPQSYCYFQDSCVQLSSQNPAKLNDSTCASLNTQNSVQCFTQLPACLSSSSTCLEVSSSSPNSVGLRTNGECAVANQYYSDLQSCSQDYCIKQSSGKKGCFVLDGSENAIGIDQSGNCVDSKTVAISCFDSDDICKDSQTSKCTKINSNSTFSNICILNGICYQMSYNQYVGRDTQYQCLKNQQESDQKILNCYSNTYQICKRSDLLACINYTSDSTYLGYISSTGICAQFGVQISTSGFQSITNLNPNYCQDDSYKIQLIVPVYAGRDQLYSRCLKPDQTQYQKVELCAKDYCIANSSCKMIGFDGVLIAKLSNGQCAQAQQSQSVQCAFKNYNYCLLNQTCNLLSSSNQSFSGIDSYGNCLSRNQSVFSSSLFKCADNHCKYSTGFEKQGCYLLDGSVGLAGSDSSQICLDYNKKQATQCAQQPIVCFDSNTQTCQQTVNYGSVGNGCSLNGQCFQMSPQFYVGRDTNNQCFKINNTPLSGTVDKCFNDPQTICLTSDKKQCIIYTNSSQYLGYIQSTGICAQNGQKTSNQALQIIVNLDKGYCQDNQFRIQQLLPPYVGRDSVNQLCLQQSTQSSQIEFCVQGYCVANNKCQPVGFDKKLIAKLSNQQCGLDQIPTAIECAFQSLDGQDISGNCVKRGQLTQNGSTNQVGIAANGLCLDINQAPAIRCTDQVNYICYDTNSQTCIQINTSSTNNYCKYQGTCYQLNLNQYVGRDTNFNCLTSGKTPTTGLVQNCLYDPQNICQKSDQSQCIYYTNKQWKNTYLGFINSSGYCAQEDQATSSLQFEIITNLDSNYCQDDSFFIRKIQTSYGGREVQYQRCLKAFNLPISQIDFCSKGYCIQSNECKQIGFDGKLISKLQNGQCAIDRQYPAVECAYNTLDTCLYNNMCYWLTEQDAFASGIDQNGNCLTRGVFSIIFKKCQSNHCFKIYPNFQSSQDGKGCFLLDGSQGQAGITSLGQCLAINTSPACRCTNKTNSICYDPATQTCQNTINYGSIGKGCILNSQCYQFSIQQYIGRDLELQCLVNNQITSQVDICFNEVNDVCLTNNDYQQFCVLYPQSQKYLGYISENKRCAIQDQIAYQNGILANLVNLKANFCQDVNGYIRALNKTQYVGVSKQNYQCLTVKQTSTNNIIQCYSGFCLNVNFCQAYDDTYIGKASNQTCLKVGQPQSIECAVNYCIEPNTQSCMLINDNDPNLSGVQGDYKCAVLGQYYTQILQCSSKYCIDYQDPDDPTTQPGCFLWDASIQRIGIDKNGYCTYQDQPNAIKCMPGQFCLNTLFGNSCQSLLLSFDQNRFSRERITGICLPYLDPKYIQGGDIETCVDGSCFYIDQVQKKNFCLSQGIYALGDFIVGIDTLGQCLIKNQITRVCLTYCALDIG</sequence>
<dbReference type="EMBL" id="GG662657">
    <property type="protein sequence ID" value="EAR82090.2"/>
    <property type="molecule type" value="Genomic_DNA"/>
</dbReference>
<dbReference type="GeneID" id="7841389"/>
<organism evidence="2 3">
    <name type="scientific">Tetrahymena thermophila (strain SB210)</name>
    <dbReference type="NCBI Taxonomy" id="312017"/>
    <lineage>
        <taxon>Eukaryota</taxon>
        <taxon>Sar</taxon>
        <taxon>Alveolata</taxon>
        <taxon>Ciliophora</taxon>
        <taxon>Intramacronucleata</taxon>
        <taxon>Oligohymenophorea</taxon>
        <taxon>Hymenostomatida</taxon>
        <taxon>Tetrahymenina</taxon>
        <taxon>Tetrahymenidae</taxon>
        <taxon>Tetrahymena</taxon>
    </lineage>
</organism>
<accession>Q229Y0</accession>
<dbReference type="Proteomes" id="UP000009168">
    <property type="component" value="Unassembled WGS sequence"/>
</dbReference>
<feature type="non-terminal residue" evidence="2">
    <location>
        <position position="1679"/>
    </location>
</feature>
<feature type="chain" id="PRO_5004201202" description="Transmembrane protein" evidence="1">
    <location>
        <begin position="20"/>
        <end position="1679"/>
    </location>
</feature>
<gene>
    <name evidence="2" type="ORF">TTHERM_01312310</name>
</gene>
<evidence type="ECO:0000256" key="1">
    <source>
        <dbReference type="SAM" id="SignalP"/>
    </source>
</evidence>
<dbReference type="PROSITE" id="PS51257">
    <property type="entry name" value="PROKAR_LIPOPROTEIN"/>
    <property type="match status" value="1"/>
</dbReference>
<reference evidence="3" key="1">
    <citation type="journal article" date="2006" name="PLoS Biol.">
        <title>Macronuclear genome sequence of the ciliate Tetrahymena thermophila, a model eukaryote.</title>
        <authorList>
            <person name="Eisen J.A."/>
            <person name="Coyne R.S."/>
            <person name="Wu M."/>
            <person name="Wu D."/>
            <person name="Thiagarajan M."/>
            <person name="Wortman J.R."/>
            <person name="Badger J.H."/>
            <person name="Ren Q."/>
            <person name="Amedeo P."/>
            <person name="Jones K.M."/>
            <person name="Tallon L.J."/>
            <person name="Delcher A.L."/>
            <person name="Salzberg S.L."/>
            <person name="Silva J.C."/>
            <person name="Haas B.J."/>
            <person name="Majoros W.H."/>
            <person name="Farzad M."/>
            <person name="Carlton J.M."/>
            <person name="Smith R.K. Jr."/>
            <person name="Garg J."/>
            <person name="Pearlman R.E."/>
            <person name="Karrer K.M."/>
            <person name="Sun L."/>
            <person name="Manning G."/>
            <person name="Elde N.C."/>
            <person name="Turkewitz A.P."/>
            <person name="Asai D.J."/>
            <person name="Wilkes D.E."/>
            <person name="Wang Y."/>
            <person name="Cai H."/>
            <person name="Collins K."/>
            <person name="Stewart B.A."/>
            <person name="Lee S.R."/>
            <person name="Wilamowska K."/>
            <person name="Weinberg Z."/>
            <person name="Ruzzo W.L."/>
            <person name="Wloga D."/>
            <person name="Gaertig J."/>
            <person name="Frankel J."/>
            <person name="Tsao C.-C."/>
            <person name="Gorovsky M.A."/>
            <person name="Keeling P.J."/>
            <person name="Waller R.F."/>
            <person name="Patron N.J."/>
            <person name="Cherry J.M."/>
            <person name="Stover N.A."/>
            <person name="Krieger C.J."/>
            <person name="del Toro C."/>
            <person name="Ryder H.F."/>
            <person name="Williamson S.C."/>
            <person name="Barbeau R.A."/>
            <person name="Hamilton E.P."/>
            <person name="Orias E."/>
        </authorList>
    </citation>
    <scope>NUCLEOTIDE SEQUENCE [LARGE SCALE GENOMIC DNA]</scope>
    <source>
        <strain evidence="3">SB210</strain>
    </source>
</reference>
<evidence type="ECO:0008006" key="4">
    <source>
        <dbReference type="Google" id="ProtNLM"/>
    </source>
</evidence>
<name>Q229Y0_TETTS</name>
<dbReference type="HOGENOM" id="CLU_003241_0_0_1"/>
<dbReference type="RefSeq" id="XP_001029753.2">
    <property type="nucleotide sequence ID" value="XM_001029753.2"/>
</dbReference>
<feature type="signal peptide" evidence="1">
    <location>
        <begin position="1"/>
        <end position="19"/>
    </location>
</feature>
<keyword evidence="3" id="KW-1185">Reference proteome</keyword>
<proteinExistence type="predicted"/>